<evidence type="ECO:0000313" key="3">
    <source>
        <dbReference type="EMBL" id="RPA86279.1"/>
    </source>
</evidence>
<evidence type="ECO:0000256" key="1">
    <source>
        <dbReference type="SAM" id="Coils"/>
    </source>
</evidence>
<feature type="compositionally biased region" description="Acidic residues" evidence="2">
    <location>
        <begin position="318"/>
        <end position="327"/>
    </location>
</feature>
<sequence length="420" mass="45625">MAPSANLLRIPRYDPEGEGTFVLLRARLSDDESRIILQATENENAYLHKLSIEDIPKTKAKPYKGTPSELTALIRHGLLGPADPSSTTSSEDTTIAITAGISPAGCALTIRRQIGTIKQKIAAITIPSVAIDEAGVDLFDWCLQALSLREDVESSGDKSAHKFEAERERADAMKKTLEEVTEVKKEHEAALLVKFAKVLNEKKARIRELEAQLTDVMGGLRDVTPKLEPLSQVPKEEEVEEEEKPKRGARRTRATTRGRGKKATPAPRKGLKRTSSKMEPDSETESEKEAAKMDLDEDATDSEATASGDESDTRSTEDELIEEAAASDDEKGRDKVDEVIRERKKETAVPETTGGLSARERWELLKKGSSGTSSGAGVQAKAAEKEVKPLGADEGAGKADIVGRGGYGDEMDEDSDDDEL</sequence>
<feature type="compositionally biased region" description="Basic residues" evidence="2">
    <location>
        <begin position="247"/>
        <end position="262"/>
    </location>
</feature>
<feature type="compositionally biased region" description="Low complexity" evidence="2">
    <location>
        <begin position="368"/>
        <end position="377"/>
    </location>
</feature>
<proteinExistence type="predicted"/>
<dbReference type="STRING" id="1160509.A0A3N4IKA8"/>
<reference evidence="3 4" key="1">
    <citation type="journal article" date="2018" name="Nat. Ecol. Evol.">
        <title>Pezizomycetes genomes reveal the molecular basis of ectomycorrhizal truffle lifestyle.</title>
        <authorList>
            <person name="Murat C."/>
            <person name="Payen T."/>
            <person name="Noel B."/>
            <person name="Kuo A."/>
            <person name="Morin E."/>
            <person name="Chen J."/>
            <person name="Kohler A."/>
            <person name="Krizsan K."/>
            <person name="Balestrini R."/>
            <person name="Da Silva C."/>
            <person name="Montanini B."/>
            <person name="Hainaut M."/>
            <person name="Levati E."/>
            <person name="Barry K.W."/>
            <person name="Belfiori B."/>
            <person name="Cichocki N."/>
            <person name="Clum A."/>
            <person name="Dockter R.B."/>
            <person name="Fauchery L."/>
            <person name="Guy J."/>
            <person name="Iotti M."/>
            <person name="Le Tacon F."/>
            <person name="Lindquist E.A."/>
            <person name="Lipzen A."/>
            <person name="Malagnac F."/>
            <person name="Mello A."/>
            <person name="Molinier V."/>
            <person name="Miyauchi S."/>
            <person name="Poulain J."/>
            <person name="Riccioni C."/>
            <person name="Rubini A."/>
            <person name="Sitrit Y."/>
            <person name="Splivallo R."/>
            <person name="Traeger S."/>
            <person name="Wang M."/>
            <person name="Zifcakova L."/>
            <person name="Wipf D."/>
            <person name="Zambonelli A."/>
            <person name="Paolocci F."/>
            <person name="Nowrousian M."/>
            <person name="Ottonello S."/>
            <person name="Baldrian P."/>
            <person name="Spatafora J.W."/>
            <person name="Henrissat B."/>
            <person name="Nagy L.G."/>
            <person name="Aury J.M."/>
            <person name="Wincker P."/>
            <person name="Grigoriev I.V."/>
            <person name="Bonfante P."/>
            <person name="Martin F.M."/>
        </authorList>
    </citation>
    <scope>NUCLEOTIDE SEQUENCE [LARGE SCALE GENOMIC DNA]</scope>
    <source>
        <strain evidence="3 4">RN42</strain>
    </source>
</reference>
<dbReference type="EMBL" id="ML119650">
    <property type="protein sequence ID" value="RPA86279.1"/>
    <property type="molecule type" value="Genomic_DNA"/>
</dbReference>
<keyword evidence="4" id="KW-1185">Reference proteome</keyword>
<name>A0A3N4IKA8_ASCIM</name>
<dbReference type="InterPro" id="IPR014751">
    <property type="entry name" value="XRCC4-like_C"/>
</dbReference>
<dbReference type="Proteomes" id="UP000275078">
    <property type="component" value="Unassembled WGS sequence"/>
</dbReference>
<dbReference type="PANTHER" id="PTHR42067">
    <property type="entry name" value="YALI0C15378P"/>
    <property type="match status" value="1"/>
</dbReference>
<feature type="coiled-coil region" evidence="1">
    <location>
        <begin position="160"/>
        <end position="212"/>
    </location>
</feature>
<feature type="compositionally biased region" description="Basic and acidic residues" evidence="2">
    <location>
        <begin position="328"/>
        <end position="348"/>
    </location>
</feature>
<feature type="compositionally biased region" description="Basic and acidic residues" evidence="2">
    <location>
        <begin position="276"/>
        <end position="294"/>
    </location>
</feature>
<evidence type="ECO:0000256" key="2">
    <source>
        <dbReference type="SAM" id="MobiDB-lite"/>
    </source>
</evidence>
<organism evidence="3 4">
    <name type="scientific">Ascobolus immersus RN42</name>
    <dbReference type="NCBI Taxonomy" id="1160509"/>
    <lineage>
        <taxon>Eukaryota</taxon>
        <taxon>Fungi</taxon>
        <taxon>Dikarya</taxon>
        <taxon>Ascomycota</taxon>
        <taxon>Pezizomycotina</taxon>
        <taxon>Pezizomycetes</taxon>
        <taxon>Pezizales</taxon>
        <taxon>Ascobolaceae</taxon>
        <taxon>Ascobolus</taxon>
    </lineage>
</organism>
<gene>
    <name evidence="3" type="ORF">BJ508DRAFT_411447</name>
</gene>
<dbReference type="Gene3D" id="1.20.5.370">
    <property type="match status" value="1"/>
</dbReference>
<feature type="compositionally biased region" description="Acidic residues" evidence="2">
    <location>
        <begin position="409"/>
        <end position="420"/>
    </location>
</feature>
<keyword evidence="1" id="KW-0175">Coiled coil</keyword>
<dbReference type="PANTHER" id="PTHR42067:SF1">
    <property type="entry name" value="MITOTIC APPARATUS PROTEIN P62"/>
    <property type="match status" value="1"/>
</dbReference>
<evidence type="ECO:0000313" key="4">
    <source>
        <dbReference type="Proteomes" id="UP000275078"/>
    </source>
</evidence>
<dbReference type="SUPFAM" id="SSF58022">
    <property type="entry name" value="XRCC4, C-terminal oligomerization domain"/>
    <property type="match status" value="1"/>
</dbReference>
<protein>
    <submittedName>
        <fullName evidence="3">Uncharacterized protein</fullName>
    </submittedName>
</protein>
<accession>A0A3N4IKA8</accession>
<dbReference type="AlphaFoldDB" id="A0A3N4IKA8"/>
<dbReference type="OrthoDB" id="8064436at2759"/>
<feature type="region of interest" description="Disordered" evidence="2">
    <location>
        <begin position="224"/>
        <end position="420"/>
    </location>
</feature>